<dbReference type="EMBL" id="JABXBU010000003">
    <property type="protein sequence ID" value="KAF8791978.1"/>
    <property type="molecule type" value="Genomic_DNA"/>
</dbReference>
<name>A0A8T0FP82_ARGBR</name>
<comment type="caution">
    <text evidence="2">The sequence shown here is derived from an EMBL/GenBank/DDBJ whole genome shotgun (WGS) entry which is preliminary data.</text>
</comment>
<evidence type="ECO:0000313" key="3">
    <source>
        <dbReference type="Proteomes" id="UP000807504"/>
    </source>
</evidence>
<dbReference type="AlphaFoldDB" id="A0A8T0FP82"/>
<keyword evidence="1" id="KW-1133">Transmembrane helix</keyword>
<reference evidence="2" key="1">
    <citation type="journal article" date="2020" name="bioRxiv">
        <title>Chromosome-level reference genome of the European wasp spider Argiope bruennichi: a resource for studies on range expansion and evolutionary adaptation.</title>
        <authorList>
            <person name="Sheffer M.M."/>
            <person name="Hoppe A."/>
            <person name="Krehenwinkel H."/>
            <person name="Uhl G."/>
            <person name="Kuss A.W."/>
            <person name="Jensen L."/>
            <person name="Jensen C."/>
            <person name="Gillespie R.G."/>
            <person name="Hoff K.J."/>
            <person name="Prost S."/>
        </authorList>
    </citation>
    <scope>NUCLEOTIDE SEQUENCE</scope>
</reference>
<sequence length="135" mass="14908">MHFEIFGDTITPKRCGCGGCGVIMGVVCVIMALIIFPRSLIIALIALEITTNQFYNNSHATGNTTTSFTTTTLMALEITTNQFYNNSHATGNTTTSFTTTTLMALEITTNQFYNNTHGTGNNYQPVLQQQSRHWK</sequence>
<reference evidence="2" key="2">
    <citation type="submission" date="2020-06" db="EMBL/GenBank/DDBJ databases">
        <authorList>
            <person name="Sheffer M."/>
        </authorList>
    </citation>
    <scope>NUCLEOTIDE SEQUENCE</scope>
</reference>
<keyword evidence="1" id="KW-0472">Membrane</keyword>
<keyword evidence="3" id="KW-1185">Reference proteome</keyword>
<gene>
    <name evidence="2" type="ORF">HNY73_003633</name>
</gene>
<feature type="transmembrane region" description="Helical" evidence="1">
    <location>
        <begin position="21"/>
        <end position="47"/>
    </location>
</feature>
<accession>A0A8T0FP82</accession>
<evidence type="ECO:0000313" key="2">
    <source>
        <dbReference type="EMBL" id="KAF8791978.1"/>
    </source>
</evidence>
<keyword evidence="1" id="KW-0812">Transmembrane</keyword>
<organism evidence="2 3">
    <name type="scientific">Argiope bruennichi</name>
    <name type="common">Wasp spider</name>
    <name type="synonym">Aranea bruennichi</name>
    <dbReference type="NCBI Taxonomy" id="94029"/>
    <lineage>
        <taxon>Eukaryota</taxon>
        <taxon>Metazoa</taxon>
        <taxon>Ecdysozoa</taxon>
        <taxon>Arthropoda</taxon>
        <taxon>Chelicerata</taxon>
        <taxon>Arachnida</taxon>
        <taxon>Araneae</taxon>
        <taxon>Araneomorphae</taxon>
        <taxon>Entelegynae</taxon>
        <taxon>Araneoidea</taxon>
        <taxon>Araneidae</taxon>
        <taxon>Argiope</taxon>
    </lineage>
</organism>
<protein>
    <submittedName>
        <fullName evidence="2">Uncharacterized protein</fullName>
    </submittedName>
</protein>
<evidence type="ECO:0000256" key="1">
    <source>
        <dbReference type="SAM" id="Phobius"/>
    </source>
</evidence>
<dbReference type="Proteomes" id="UP000807504">
    <property type="component" value="Unassembled WGS sequence"/>
</dbReference>
<proteinExistence type="predicted"/>